<feature type="domain" description="HAMP" evidence="8">
    <location>
        <begin position="296"/>
        <end position="348"/>
    </location>
</feature>
<dbReference type="PANTHER" id="PTHR43395">
    <property type="entry name" value="SENSOR HISTIDINE KINASE CHEA"/>
    <property type="match status" value="1"/>
</dbReference>
<evidence type="ECO:0000256" key="1">
    <source>
        <dbReference type="ARBA" id="ARBA00000085"/>
    </source>
</evidence>
<sequence>MKSIKNKIVASSLLGIFSVLVISSVMVALFSDNLITNFLNKGNEATNQFIGDFKQASQVTQNEIIEIYEEQARKKGLNLIAKDRMSLTTPFVDNQVLFIQEFISESLKLDDDIIFAAFYVVEGEDIRATKISTPQYPNGLPKGLKFNSDIDTWVGEDFEFEDGNLPGIIQRKTSGIEQVSFTYTTASGETRVVQAYDVATPVFEGEPDEIDDLMEEGEAVGYLRYVISLEKTNKFVQKTKDDLAKIIGKQEERTNTTREELIRLGKDSENQLFLALAGSAVLMTILGFAISAFVAGKISKPVTYLSKAAQEIASGHYESKVKKMSDDEIGQLCEIFENMRVQVKDFTENLQFMVDEKTKEIRFLLDNIDIAIFKIMPDKQLGDEYSKAAKQMFGDLKGKSTNEVFKALHSERTPEILDTMINEDDLTYEANSSLLPLSLKTKKNYLELSYSPHYGPEGQVSSVLVTVKDVTEVNKLKAKAEEEAEKGRFILNIASHGPENVRRFIKNEISLLEQSKDANKIQRILHTVKGNSLAYGFKDLGDHIHEFESKLQKIEGDEFVAKGQEYCQKTIMLYKGLEKTVNLYFPSSDSMGLHSRANLYLSAISELSINDNPHLQELRDIFYDKCYISFNEILDFVRKPLEPLSKRLKKPTPNLEFSDSFWLKREIEHNFRGVLNHIIRNALDHGIEEPKIRKKKGKDERGTLKFTFETKEGAGLITVQDDGAGIDLRKISERRSLSPDTTLNEIAREIFKAGFSTKDDVTEISGRGVGMDAVKVDIEELGGSIELKILSPRNGEETLQEMEEDTVPFAIIIGVPDAYIGNKNNPNNQLVA</sequence>
<gene>
    <name evidence="9" type="ORF">SAMN06296036_113146</name>
</gene>
<dbReference type="Gene3D" id="1.20.120.160">
    <property type="entry name" value="HPT domain"/>
    <property type="match status" value="1"/>
</dbReference>
<dbReference type="AlphaFoldDB" id="A0A1Y6CA29"/>
<name>A0A1Y6CA29_9BACT</name>
<dbReference type="InterPro" id="IPR003594">
    <property type="entry name" value="HATPase_dom"/>
</dbReference>
<evidence type="ECO:0000256" key="7">
    <source>
        <dbReference type="SAM" id="Phobius"/>
    </source>
</evidence>
<dbReference type="SUPFAM" id="SSF47226">
    <property type="entry name" value="Histidine-containing phosphotransfer domain, HPT domain"/>
    <property type="match status" value="1"/>
</dbReference>
<keyword evidence="5" id="KW-0808">Transferase</keyword>
<keyword evidence="4" id="KW-0597">Phosphoprotein</keyword>
<evidence type="ECO:0000256" key="5">
    <source>
        <dbReference type="ARBA" id="ARBA00022679"/>
    </source>
</evidence>
<dbReference type="CDD" id="cd06225">
    <property type="entry name" value="HAMP"/>
    <property type="match status" value="1"/>
</dbReference>
<evidence type="ECO:0000313" key="9">
    <source>
        <dbReference type="EMBL" id="SMF44717.1"/>
    </source>
</evidence>
<dbReference type="RefSeq" id="WP_132321229.1">
    <property type="nucleotide sequence ID" value="NZ_FWZT01000013.1"/>
</dbReference>
<dbReference type="InterPro" id="IPR036890">
    <property type="entry name" value="HATPase_C_sf"/>
</dbReference>
<dbReference type="EMBL" id="FWZT01000013">
    <property type="protein sequence ID" value="SMF44717.1"/>
    <property type="molecule type" value="Genomic_DNA"/>
</dbReference>
<dbReference type="InterPro" id="IPR036641">
    <property type="entry name" value="HPT_dom_sf"/>
</dbReference>
<keyword evidence="7" id="KW-0812">Transmembrane</keyword>
<evidence type="ECO:0000256" key="6">
    <source>
        <dbReference type="ARBA" id="ARBA00022777"/>
    </source>
</evidence>
<proteinExistence type="predicted"/>
<dbReference type="PROSITE" id="PS50885">
    <property type="entry name" value="HAMP"/>
    <property type="match status" value="1"/>
</dbReference>
<dbReference type="OrthoDB" id="5287347at2"/>
<evidence type="ECO:0000259" key="8">
    <source>
        <dbReference type="PROSITE" id="PS50885"/>
    </source>
</evidence>
<feature type="transmembrane region" description="Helical" evidence="7">
    <location>
        <begin position="12"/>
        <end position="31"/>
    </location>
</feature>
<dbReference type="Pfam" id="PF02518">
    <property type="entry name" value="HATPase_c"/>
    <property type="match status" value="1"/>
</dbReference>
<comment type="catalytic activity">
    <reaction evidence="1">
        <text>ATP + protein L-histidine = ADP + protein N-phospho-L-histidine.</text>
        <dbReference type="EC" id="2.7.13.3"/>
    </reaction>
</comment>
<dbReference type="Proteomes" id="UP000192907">
    <property type="component" value="Unassembled WGS sequence"/>
</dbReference>
<keyword evidence="7" id="KW-1133">Transmembrane helix</keyword>
<dbReference type="EC" id="2.7.13.3" evidence="3"/>
<dbReference type="Pfam" id="PF00672">
    <property type="entry name" value="HAMP"/>
    <property type="match status" value="1"/>
</dbReference>
<dbReference type="InterPro" id="IPR004358">
    <property type="entry name" value="Sig_transdc_His_kin-like_C"/>
</dbReference>
<dbReference type="PRINTS" id="PR00344">
    <property type="entry name" value="BCTRLSENSOR"/>
</dbReference>
<dbReference type="SMART" id="SM00304">
    <property type="entry name" value="HAMP"/>
    <property type="match status" value="1"/>
</dbReference>
<dbReference type="SUPFAM" id="SSF158472">
    <property type="entry name" value="HAMP domain-like"/>
    <property type="match status" value="1"/>
</dbReference>
<keyword evidence="6" id="KW-0418">Kinase</keyword>
<dbReference type="InterPro" id="IPR003660">
    <property type="entry name" value="HAMP_dom"/>
</dbReference>
<evidence type="ECO:0000256" key="4">
    <source>
        <dbReference type="ARBA" id="ARBA00022553"/>
    </source>
</evidence>
<protein>
    <recommendedName>
        <fullName evidence="3">histidine kinase</fullName>
        <ecNumber evidence="3">2.7.13.3</ecNumber>
    </recommendedName>
</protein>
<dbReference type="InterPro" id="IPR051315">
    <property type="entry name" value="Bact_Chemotaxis_CheA"/>
</dbReference>
<feature type="transmembrane region" description="Helical" evidence="7">
    <location>
        <begin position="272"/>
        <end position="295"/>
    </location>
</feature>
<keyword evidence="7" id="KW-0472">Membrane</keyword>
<evidence type="ECO:0000256" key="3">
    <source>
        <dbReference type="ARBA" id="ARBA00012438"/>
    </source>
</evidence>
<dbReference type="GO" id="GO:0016020">
    <property type="term" value="C:membrane"/>
    <property type="evidence" value="ECO:0007669"/>
    <property type="project" value="UniProtKB-SubCell"/>
</dbReference>
<evidence type="ECO:0000256" key="2">
    <source>
        <dbReference type="ARBA" id="ARBA00004370"/>
    </source>
</evidence>
<dbReference type="Gene3D" id="6.10.340.10">
    <property type="match status" value="1"/>
</dbReference>
<dbReference type="GO" id="GO:0004673">
    <property type="term" value="F:protein histidine kinase activity"/>
    <property type="evidence" value="ECO:0007669"/>
    <property type="project" value="UniProtKB-EC"/>
</dbReference>
<evidence type="ECO:0000313" key="10">
    <source>
        <dbReference type="Proteomes" id="UP000192907"/>
    </source>
</evidence>
<dbReference type="PANTHER" id="PTHR43395:SF10">
    <property type="entry name" value="CHEMOTAXIS PROTEIN CHEA"/>
    <property type="match status" value="1"/>
</dbReference>
<accession>A0A1Y6CA29</accession>
<reference evidence="10" key="1">
    <citation type="submission" date="2017-04" db="EMBL/GenBank/DDBJ databases">
        <authorList>
            <person name="Varghese N."/>
            <person name="Submissions S."/>
        </authorList>
    </citation>
    <scope>NUCLEOTIDE SEQUENCE [LARGE SCALE GENOMIC DNA]</scope>
    <source>
        <strain evidence="10">RKEM611</strain>
    </source>
</reference>
<dbReference type="STRING" id="1513793.SAMN06296036_113146"/>
<dbReference type="GO" id="GO:0000160">
    <property type="term" value="P:phosphorelay signal transduction system"/>
    <property type="evidence" value="ECO:0007669"/>
    <property type="project" value="InterPro"/>
</dbReference>
<dbReference type="Gene3D" id="3.30.450.20">
    <property type="entry name" value="PAS domain"/>
    <property type="match status" value="1"/>
</dbReference>
<organism evidence="9 10">
    <name type="scientific">Pseudobacteriovorax antillogorgiicola</name>
    <dbReference type="NCBI Taxonomy" id="1513793"/>
    <lineage>
        <taxon>Bacteria</taxon>
        <taxon>Pseudomonadati</taxon>
        <taxon>Bdellovibrionota</taxon>
        <taxon>Oligoflexia</taxon>
        <taxon>Oligoflexales</taxon>
        <taxon>Pseudobacteriovoracaceae</taxon>
        <taxon>Pseudobacteriovorax</taxon>
    </lineage>
</organism>
<keyword evidence="10" id="KW-1185">Reference proteome</keyword>
<comment type="subcellular location">
    <subcellularLocation>
        <location evidence="2">Membrane</location>
    </subcellularLocation>
</comment>
<dbReference type="SUPFAM" id="SSF55874">
    <property type="entry name" value="ATPase domain of HSP90 chaperone/DNA topoisomerase II/histidine kinase"/>
    <property type="match status" value="1"/>
</dbReference>
<dbReference type="Gene3D" id="3.30.565.10">
    <property type="entry name" value="Histidine kinase-like ATPase, C-terminal domain"/>
    <property type="match status" value="1"/>
</dbReference>
<dbReference type="SMART" id="SM00387">
    <property type="entry name" value="HATPase_c"/>
    <property type="match status" value="1"/>
</dbReference>